<dbReference type="AlphaFoldDB" id="A0A0C9WFH1"/>
<sequence>MFCYCRRPPVDDAEGVEPVPDSEDHRPDPSHAAPNAPGGSRVIDVFNRLLLLLHLRKHQNADMIELQPSTTAVVVPSTSLPQQSSSPNNVASVGPCDPFAARPASLFAVVPPPVDTSTALPPPSSSDPSSTSSLASPVRYASSPVPHVPSLSGFSSASPVPDSHSWTSQIDDLSPLYPLSPDEVAMVRKHRRQQGRSAVAPGTLNEPSRENDATVLLPQPFSVSLSQQSSSSIQSTNDSDPLGAGVPLSATGAVHGLEMDAQLSTLLSLPGQPANSPNALQADHVLLPEHENPWASD</sequence>
<dbReference type="HOGENOM" id="CLU_937073_0_0_1"/>
<evidence type="ECO:0000256" key="1">
    <source>
        <dbReference type="SAM" id="MobiDB-lite"/>
    </source>
</evidence>
<keyword evidence="3" id="KW-1185">Reference proteome</keyword>
<dbReference type="Proteomes" id="UP000053820">
    <property type="component" value="Unassembled WGS sequence"/>
</dbReference>
<organism evidence="2 3">
    <name type="scientific">Hydnomerulius pinastri MD-312</name>
    <dbReference type="NCBI Taxonomy" id="994086"/>
    <lineage>
        <taxon>Eukaryota</taxon>
        <taxon>Fungi</taxon>
        <taxon>Dikarya</taxon>
        <taxon>Basidiomycota</taxon>
        <taxon>Agaricomycotina</taxon>
        <taxon>Agaricomycetes</taxon>
        <taxon>Agaricomycetidae</taxon>
        <taxon>Boletales</taxon>
        <taxon>Boletales incertae sedis</taxon>
        <taxon>Leucogyrophana</taxon>
    </lineage>
</organism>
<feature type="region of interest" description="Disordered" evidence="1">
    <location>
        <begin position="226"/>
        <end position="247"/>
    </location>
</feature>
<feature type="region of interest" description="Disordered" evidence="1">
    <location>
        <begin position="116"/>
        <end position="210"/>
    </location>
</feature>
<evidence type="ECO:0000313" key="3">
    <source>
        <dbReference type="Proteomes" id="UP000053820"/>
    </source>
</evidence>
<feature type="region of interest" description="Disordered" evidence="1">
    <location>
        <begin position="7"/>
        <end position="39"/>
    </location>
</feature>
<feature type="region of interest" description="Disordered" evidence="1">
    <location>
        <begin position="268"/>
        <end position="297"/>
    </location>
</feature>
<evidence type="ECO:0000313" key="2">
    <source>
        <dbReference type="EMBL" id="KIJ64836.1"/>
    </source>
</evidence>
<feature type="compositionally biased region" description="Polar residues" evidence="1">
    <location>
        <begin position="268"/>
        <end position="279"/>
    </location>
</feature>
<protein>
    <submittedName>
        <fullName evidence="2">Uncharacterized protein</fullName>
    </submittedName>
</protein>
<proteinExistence type="predicted"/>
<reference evidence="2 3" key="1">
    <citation type="submission" date="2014-04" db="EMBL/GenBank/DDBJ databases">
        <title>Evolutionary Origins and Diversification of the Mycorrhizal Mutualists.</title>
        <authorList>
            <consortium name="DOE Joint Genome Institute"/>
            <consortium name="Mycorrhizal Genomics Consortium"/>
            <person name="Kohler A."/>
            <person name="Kuo A."/>
            <person name="Nagy L.G."/>
            <person name="Floudas D."/>
            <person name="Copeland A."/>
            <person name="Barry K.W."/>
            <person name="Cichocki N."/>
            <person name="Veneault-Fourrey C."/>
            <person name="LaButti K."/>
            <person name="Lindquist E.A."/>
            <person name="Lipzen A."/>
            <person name="Lundell T."/>
            <person name="Morin E."/>
            <person name="Murat C."/>
            <person name="Riley R."/>
            <person name="Ohm R."/>
            <person name="Sun H."/>
            <person name="Tunlid A."/>
            <person name="Henrissat B."/>
            <person name="Grigoriev I.V."/>
            <person name="Hibbett D.S."/>
            <person name="Martin F."/>
        </authorList>
    </citation>
    <scope>NUCLEOTIDE SEQUENCE [LARGE SCALE GENOMIC DNA]</scope>
    <source>
        <strain evidence="2 3">MD-312</strain>
    </source>
</reference>
<feature type="compositionally biased region" description="Pro residues" evidence="1">
    <location>
        <begin position="116"/>
        <end position="125"/>
    </location>
</feature>
<gene>
    <name evidence="2" type="ORF">HYDPIDRAFT_111469</name>
</gene>
<dbReference type="EMBL" id="KN839845">
    <property type="protein sequence ID" value="KIJ64836.1"/>
    <property type="molecule type" value="Genomic_DNA"/>
</dbReference>
<feature type="compositionally biased region" description="Polar residues" evidence="1">
    <location>
        <begin position="152"/>
        <end position="171"/>
    </location>
</feature>
<feature type="compositionally biased region" description="Basic and acidic residues" evidence="1">
    <location>
        <begin position="286"/>
        <end position="297"/>
    </location>
</feature>
<feature type="compositionally biased region" description="Low complexity" evidence="1">
    <location>
        <begin position="126"/>
        <end position="137"/>
    </location>
</feature>
<feature type="compositionally biased region" description="Low complexity" evidence="1">
    <location>
        <begin position="226"/>
        <end position="239"/>
    </location>
</feature>
<accession>A0A0C9WFH1</accession>
<name>A0A0C9WFH1_9AGAM</name>